<dbReference type="GeneID" id="30073853"/>
<keyword evidence="1" id="KW-0472">Membrane</keyword>
<dbReference type="RefSeq" id="XP_018758622.1">
    <property type="nucleotide sequence ID" value="XM_018906213.1"/>
</dbReference>
<accession>W7MMZ5</accession>
<evidence type="ECO:0000313" key="2">
    <source>
        <dbReference type="EMBL" id="EWG52431.1"/>
    </source>
</evidence>
<evidence type="ECO:0000256" key="1">
    <source>
        <dbReference type="SAM" id="Phobius"/>
    </source>
</evidence>
<sequence length="192" mass="22421">MNQRNTASNKNNNKKKTRKKVQFYRYLGKAQESIWFIIFIIWKEKNSALWVQTRSFGRCGMGDTLLPLLTRKRRLQAWQKLWYLFGGDGVRSTARDQLSRRQPESWGDEGWGPLKKVLRHLQCASFFATDRGELRPSELSTYSTAQHSTVDGWNAMHRTSTFTHQLGPHLDIGRHTTSLGRYSDDYLHEESL</sequence>
<dbReference type="EMBL" id="DS022257">
    <property type="protein sequence ID" value="EWG52431.1"/>
    <property type="molecule type" value="Genomic_DNA"/>
</dbReference>
<gene>
    <name evidence="2" type="ORF">FVEG_16977</name>
</gene>
<feature type="transmembrane region" description="Helical" evidence="1">
    <location>
        <begin position="23"/>
        <end position="42"/>
    </location>
</feature>
<keyword evidence="1" id="KW-1133">Transmembrane helix</keyword>
<keyword evidence="3" id="KW-1185">Reference proteome</keyword>
<reference evidence="2 3" key="1">
    <citation type="journal article" date="2010" name="Nature">
        <title>Comparative genomics reveals mobile pathogenicity chromosomes in Fusarium.</title>
        <authorList>
            <person name="Ma L.J."/>
            <person name="van der Does H.C."/>
            <person name="Borkovich K.A."/>
            <person name="Coleman J.J."/>
            <person name="Daboussi M.J."/>
            <person name="Di Pietro A."/>
            <person name="Dufresne M."/>
            <person name="Freitag M."/>
            <person name="Grabherr M."/>
            <person name="Henrissat B."/>
            <person name="Houterman P.M."/>
            <person name="Kang S."/>
            <person name="Shim W.B."/>
            <person name="Woloshuk C."/>
            <person name="Xie X."/>
            <person name="Xu J.R."/>
            <person name="Antoniw J."/>
            <person name="Baker S.E."/>
            <person name="Bluhm B.H."/>
            <person name="Breakspear A."/>
            <person name="Brown D.W."/>
            <person name="Butchko R.A."/>
            <person name="Chapman S."/>
            <person name="Coulson R."/>
            <person name="Coutinho P.M."/>
            <person name="Danchin E.G."/>
            <person name="Diener A."/>
            <person name="Gale L.R."/>
            <person name="Gardiner D.M."/>
            <person name="Goff S."/>
            <person name="Hammond-Kosack K.E."/>
            <person name="Hilburn K."/>
            <person name="Hua-Van A."/>
            <person name="Jonkers W."/>
            <person name="Kazan K."/>
            <person name="Kodira C.D."/>
            <person name="Koehrsen M."/>
            <person name="Kumar L."/>
            <person name="Lee Y.H."/>
            <person name="Li L."/>
            <person name="Manners J.M."/>
            <person name="Miranda-Saavedra D."/>
            <person name="Mukherjee M."/>
            <person name="Park G."/>
            <person name="Park J."/>
            <person name="Park S.Y."/>
            <person name="Proctor R.H."/>
            <person name="Regev A."/>
            <person name="Ruiz-Roldan M.C."/>
            <person name="Sain D."/>
            <person name="Sakthikumar S."/>
            <person name="Sykes S."/>
            <person name="Schwartz D.C."/>
            <person name="Turgeon B.G."/>
            <person name="Wapinski I."/>
            <person name="Yoder O."/>
            <person name="Young S."/>
            <person name="Zeng Q."/>
            <person name="Zhou S."/>
            <person name="Galagan J."/>
            <person name="Cuomo C.A."/>
            <person name="Kistler H.C."/>
            <person name="Rep M."/>
        </authorList>
    </citation>
    <scope>NUCLEOTIDE SEQUENCE [LARGE SCALE GENOMIC DNA]</scope>
    <source>
        <strain evidence="3">M3125 / FGSC 7600</strain>
    </source>
</reference>
<dbReference type="KEGG" id="fvr:FVEG_16977"/>
<dbReference type="VEuPathDB" id="FungiDB:FVEG_16977"/>
<protein>
    <submittedName>
        <fullName evidence="2">Uncharacterized protein</fullName>
    </submittedName>
</protein>
<proteinExistence type="predicted"/>
<dbReference type="Proteomes" id="UP000009096">
    <property type="component" value="Chromosome 9"/>
</dbReference>
<dbReference type="EMBL" id="CM000586">
    <property type="protein sequence ID" value="EWG52431.1"/>
    <property type="molecule type" value="Genomic_DNA"/>
</dbReference>
<evidence type="ECO:0000313" key="3">
    <source>
        <dbReference type="Proteomes" id="UP000009096"/>
    </source>
</evidence>
<keyword evidence="1" id="KW-0812">Transmembrane</keyword>
<dbReference type="AlphaFoldDB" id="W7MMZ5"/>
<organism evidence="2 3">
    <name type="scientific">Gibberella moniliformis (strain M3125 / FGSC 7600)</name>
    <name type="common">Maize ear and stalk rot fungus</name>
    <name type="synonym">Fusarium verticillioides</name>
    <dbReference type="NCBI Taxonomy" id="334819"/>
    <lineage>
        <taxon>Eukaryota</taxon>
        <taxon>Fungi</taxon>
        <taxon>Dikarya</taxon>
        <taxon>Ascomycota</taxon>
        <taxon>Pezizomycotina</taxon>
        <taxon>Sordariomycetes</taxon>
        <taxon>Hypocreomycetidae</taxon>
        <taxon>Hypocreales</taxon>
        <taxon>Nectriaceae</taxon>
        <taxon>Fusarium</taxon>
        <taxon>Fusarium fujikuroi species complex</taxon>
    </lineage>
</organism>
<name>W7MMZ5_GIBM7</name>